<evidence type="ECO:0000313" key="6">
    <source>
        <dbReference type="EMBL" id="BDI31024.1"/>
    </source>
</evidence>
<gene>
    <name evidence="6" type="ORF">CCAX7_30750</name>
</gene>
<dbReference type="SUPFAM" id="SSF46689">
    <property type="entry name" value="Homeodomain-like"/>
    <property type="match status" value="1"/>
</dbReference>
<evidence type="ECO:0000313" key="7">
    <source>
        <dbReference type="Proteomes" id="UP000287394"/>
    </source>
</evidence>
<name>A0A9N7L4Z4_9BACT</name>
<dbReference type="InterPro" id="IPR001647">
    <property type="entry name" value="HTH_TetR"/>
</dbReference>
<accession>A0A9N7L4Z4</accession>
<organism evidence="6 7">
    <name type="scientific">Capsulimonas corticalis</name>
    <dbReference type="NCBI Taxonomy" id="2219043"/>
    <lineage>
        <taxon>Bacteria</taxon>
        <taxon>Bacillati</taxon>
        <taxon>Armatimonadota</taxon>
        <taxon>Armatimonadia</taxon>
        <taxon>Capsulimonadales</taxon>
        <taxon>Capsulimonadaceae</taxon>
        <taxon>Capsulimonas</taxon>
    </lineage>
</organism>
<dbReference type="EMBL" id="AP025739">
    <property type="protein sequence ID" value="BDI31024.1"/>
    <property type="molecule type" value="Genomic_DNA"/>
</dbReference>
<proteinExistence type="predicted"/>
<dbReference type="GO" id="GO:0045892">
    <property type="term" value="P:negative regulation of DNA-templated transcription"/>
    <property type="evidence" value="ECO:0007669"/>
    <property type="project" value="UniProtKB-ARBA"/>
</dbReference>
<dbReference type="AlphaFoldDB" id="A0A9N7L4Z4"/>
<reference evidence="6 7" key="1">
    <citation type="journal article" date="2019" name="Int. J. Syst. Evol. Microbiol.">
        <title>Capsulimonas corticalis gen. nov., sp. nov., an aerobic capsulated bacterium, of a novel bacterial order, Capsulimonadales ord. nov., of the class Armatimonadia of the phylum Armatimonadetes.</title>
        <authorList>
            <person name="Li J."/>
            <person name="Kudo C."/>
            <person name="Tonouchi A."/>
        </authorList>
    </citation>
    <scope>NUCLEOTIDE SEQUENCE [LARGE SCALE GENOMIC DNA]</scope>
    <source>
        <strain evidence="6 7">AX-7</strain>
    </source>
</reference>
<dbReference type="InterPro" id="IPR023772">
    <property type="entry name" value="DNA-bd_HTH_TetR-type_CS"/>
</dbReference>
<dbReference type="SUPFAM" id="SSF48498">
    <property type="entry name" value="Tetracyclin repressor-like, C-terminal domain"/>
    <property type="match status" value="1"/>
</dbReference>
<evidence type="ECO:0000256" key="4">
    <source>
        <dbReference type="PROSITE-ProRule" id="PRU00335"/>
    </source>
</evidence>
<dbReference type="InterPro" id="IPR036271">
    <property type="entry name" value="Tet_transcr_reg_TetR-rel_C_sf"/>
</dbReference>
<dbReference type="InterPro" id="IPR009057">
    <property type="entry name" value="Homeodomain-like_sf"/>
</dbReference>
<keyword evidence="2 4" id="KW-0238">DNA-binding</keyword>
<evidence type="ECO:0000256" key="1">
    <source>
        <dbReference type="ARBA" id="ARBA00023015"/>
    </source>
</evidence>
<protein>
    <recommendedName>
        <fullName evidence="5">HTH tetR-type domain-containing protein</fullName>
    </recommendedName>
</protein>
<dbReference type="FunFam" id="1.10.10.60:FF:000141">
    <property type="entry name" value="TetR family transcriptional regulator"/>
    <property type="match status" value="1"/>
</dbReference>
<dbReference type="OrthoDB" id="9809994at2"/>
<keyword evidence="7" id="KW-1185">Reference proteome</keyword>
<dbReference type="Gene3D" id="1.10.357.10">
    <property type="entry name" value="Tetracycline Repressor, domain 2"/>
    <property type="match status" value="1"/>
</dbReference>
<evidence type="ECO:0000256" key="3">
    <source>
        <dbReference type="ARBA" id="ARBA00023163"/>
    </source>
</evidence>
<dbReference type="PANTHER" id="PTHR30328">
    <property type="entry name" value="TRANSCRIPTIONAL REPRESSOR"/>
    <property type="match status" value="1"/>
</dbReference>
<evidence type="ECO:0000259" key="5">
    <source>
        <dbReference type="PROSITE" id="PS50977"/>
    </source>
</evidence>
<keyword evidence="3" id="KW-0804">Transcription</keyword>
<dbReference type="RefSeq" id="WP_119320402.1">
    <property type="nucleotide sequence ID" value="NZ_AP025739.1"/>
</dbReference>
<sequence length="212" mass="24695">MGTTERRERDKQRRREDILNTARTLFFEKGFRDTTIDDIARSAELARGTIYLYFENKEEIYATVLEEGLDTLNRLVQESYSEDADPLTNILAGHDAFMNFHDNYAQYYNVLMLDKLQIADVLPTSLKDRLDLKTAQMAEFIENILDKGVRKGMFRPMQIREVAYLQMGMAMGFAQMLDKCCATNEVFNDREQSRQAMHALIANSLLDRHERD</sequence>
<dbReference type="PANTHER" id="PTHR30328:SF54">
    <property type="entry name" value="HTH-TYPE TRANSCRIPTIONAL REPRESSOR SCO4008"/>
    <property type="match status" value="1"/>
</dbReference>
<dbReference type="PRINTS" id="PR00455">
    <property type="entry name" value="HTHTETR"/>
</dbReference>
<dbReference type="InterPro" id="IPR050109">
    <property type="entry name" value="HTH-type_TetR-like_transc_reg"/>
</dbReference>
<keyword evidence="1" id="KW-0805">Transcription regulation</keyword>
<dbReference type="GO" id="GO:0003677">
    <property type="term" value="F:DNA binding"/>
    <property type="evidence" value="ECO:0007669"/>
    <property type="project" value="UniProtKB-UniRule"/>
</dbReference>
<dbReference type="PROSITE" id="PS01081">
    <property type="entry name" value="HTH_TETR_1"/>
    <property type="match status" value="1"/>
</dbReference>
<feature type="domain" description="HTH tetR-type" evidence="5">
    <location>
        <begin position="12"/>
        <end position="72"/>
    </location>
</feature>
<dbReference type="Proteomes" id="UP000287394">
    <property type="component" value="Chromosome"/>
</dbReference>
<dbReference type="Pfam" id="PF00440">
    <property type="entry name" value="TetR_N"/>
    <property type="match status" value="1"/>
</dbReference>
<dbReference type="KEGG" id="ccot:CCAX7_30750"/>
<dbReference type="PROSITE" id="PS50977">
    <property type="entry name" value="HTH_TETR_2"/>
    <property type="match status" value="1"/>
</dbReference>
<feature type="DNA-binding region" description="H-T-H motif" evidence="4">
    <location>
        <begin position="35"/>
        <end position="54"/>
    </location>
</feature>
<evidence type="ECO:0000256" key="2">
    <source>
        <dbReference type="ARBA" id="ARBA00023125"/>
    </source>
</evidence>